<dbReference type="PROSITE" id="PS50940">
    <property type="entry name" value="CHIT_BIND_II"/>
    <property type="match status" value="1"/>
</dbReference>
<gene>
    <name evidence="3" type="ORF">V9T40_006700</name>
</gene>
<feature type="compositionally biased region" description="Polar residues" evidence="1">
    <location>
        <begin position="436"/>
        <end position="465"/>
    </location>
</feature>
<evidence type="ECO:0000313" key="4">
    <source>
        <dbReference type="Proteomes" id="UP001367676"/>
    </source>
</evidence>
<dbReference type="InterPro" id="IPR052976">
    <property type="entry name" value="Scoloptoxin-like"/>
</dbReference>
<evidence type="ECO:0000259" key="2">
    <source>
        <dbReference type="PROSITE" id="PS50940"/>
    </source>
</evidence>
<feature type="region of interest" description="Disordered" evidence="1">
    <location>
        <begin position="194"/>
        <end position="229"/>
    </location>
</feature>
<dbReference type="InterPro" id="IPR036508">
    <property type="entry name" value="Chitin-bd_dom_sf"/>
</dbReference>
<sequence>MYLIHLQDRKNDQVETTNNKYAAANHHSHNSRQRRRLRTDSNDQSNSLDGNDAQYQEYQGVFGRPGVDYPVLSSIPVTKFSCRDVQNSQNGYYADLETNCQVFHVCDGGRKVSFLCPNGTIFRQSHLICDWWFRVECERSPELYEQSIKHLQSEQPGFKQRAAAISNAMQNALTKGATDSMLLESPVSVTNKLNEGFNSESELPRSNHRKPINRPTSYNQNQLSSTNQQSTFDRSNFANTQTYNQNQQSFTNAGNQFNQNQQPSFSQPQSQNSASSFSTNPSFFTSTNPIGESFASQNSYTTPQPRVKLTTDFSSDTPPPSRTRFNHLSFTSPSATSSASSSAYRPSNDESFRVASTPKSTFNDAQNMALVSKARPFSQPANTAFNEISTPDTLDDYVYSQSPPPPSGTLLLNAPNFGRGSQTSSQQPAPPQRTTNPYSVSYLPNKSQFGGSQSTYQTSGPVQTVTPSTFIRSTSEPNTFTSLSQPVGNLVQQTAPQTNDIHEQQVLAETAAFAGRGKYQDFFYSRQNLIPQNGGVEKANRESATPQVQTTLNPNVASGYDDLYKTTPYEGNNVNSENTDAVLDLLTTLPASQPFSEKDATKPAVSQFLLNVTLADSNFNAKGTEPTIDQTLTSLLTNETQEAYKQLFPQIVEEILSSGATSDLQSEHSSGLVQSNSPKPQPAAQKSADVRDLAQIFSRALSAYLEDPEEFRRILSEVRPTEPPSSNSFKSETEDEVLAFSEDGERSTPHPPTVVSSTTTRQIRDPETFAEEINNFMIAEPSQADTYSPSRSTIGVSFSVSPLIDYTTISNTTAYPTTSEITPTQPVQSSSQRPTTPNFPSSVNPDYNDNDIGLVPPAPPSNLQDNYINGATNFEQSKTTLGSYLNSFSPVTSPPTSKTIFYSNGQTASTVPAKGTLYNEDNTPSKAYPENPQSISDDQLLITADTQSFVSRDNLLAFNNNIRPILKMPAYPQFGIRSKTSISSTVSQQYPTGNSRAYVIQTTPQPALPNEPANTEQQSYATEAPPSESTAIDWSNYGTSAPPFQPSSLAVPVFNESAVNAMVNMMEEAQSNPALRNKLVLLLVNDRTLPKQKSVRDLKSKLLKALIVPPKSTVQTPEITRPEIQQQFAESRQYFQYQTTSSQPLEETTLASEISQTTRQLQFQPKPQLLIQVQQPQLQVQQFQQPQKELQKLQQQLQPPQNDNFISRDGRDTTLPSSVTPKSSNAECPNSVLSEADARAVDLLKTLYSIAANNWRQ</sequence>
<reference evidence="3 4" key="1">
    <citation type="submission" date="2024-03" db="EMBL/GenBank/DDBJ databases">
        <title>Adaptation during the transition from Ophiocordyceps entomopathogen to insect associate is accompanied by gene loss and intensified selection.</title>
        <authorList>
            <person name="Ward C.M."/>
            <person name="Onetto C.A."/>
            <person name="Borneman A.R."/>
        </authorList>
    </citation>
    <scope>NUCLEOTIDE SEQUENCE [LARGE SCALE GENOMIC DNA]</scope>
    <source>
        <strain evidence="3">AWRI1</strain>
        <tissue evidence="3">Single Adult Female</tissue>
    </source>
</reference>
<feature type="compositionally biased region" description="Polar residues" evidence="1">
    <location>
        <begin position="662"/>
        <end position="678"/>
    </location>
</feature>
<feature type="region of interest" description="Disordered" evidence="1">
    <location>
        <begin position="1197"/>
        <end position="1228"/>
    </location>
</feature>
<organism evidence="3 4">
    <name type="scientific">Parthenolecanium corni</name>
    <dbReference type="NCBI Taxonomy" id="536013"/>
    <lineage>
        <taxon>Eukaryota</taxon>
        <taxon>Metazoa</taxon>
        <taxon>Ecdysozoa</taxon>
        <taxon>Arthropoda</taxon>
        <taxon>Hexapoda</taxon>
        <taxon>Insecta</taxon>
        <taxon>Pterygota</taxon>
        <taxon>Neoptera</taxon>
        <taxon>Paraneoptera</taxon>
        <taxon>Hemiptera</taxon>
        <taxon>Sternorrhyncha</taxon>
        <taxon>Coccoidea</taxon>
        <taxon>Coccidae</taxon>
        <taxon>Parthenolecanium</taxon>
    </lineage>
</organism>
<feature type="compositionally biased region" description="Low complexity" evidence="1">
    <location>
        <begin position="216"/>
        <end position="229"/>
    </location>
</feature>
<dbReference type="EMBL" id="JBBCAQ010000007">
    <property type="protein sequence ID" value="KAK7602726.1"/>
    <property type="molecule type" value="Genomic_DNA"/>
</dbReference>
<feature type="compositionally biased region" description="Polar residues" evidence="1">
    <location>
        <begin position="1012"/>
        <end position="1029"/>
    </location>
</feature>
<proteinExistence type="predicted"/>
<feature type="region of interest" description="Disordered" evidence="1">
    <location>
        <begin position="1004"/>
        <end position="1029"/>
    </location>
</feature>
<dbReference type="GO" id="GO:0005576">
    <property type="term" value="C:extracellular region"/>
    <property type="evidence" value="ECO:0007669"/>
    <property type="project" value="InterPro"/>
</dbReference>
<feature type="compositionally biased region" description="Low complexity" evidence="1">
    <location>
        <begin position="421"/>
        <end position="435"/>
    </location>
</feature>
<feature type="region of interest" description="Disordered" evidence="1">
    <location>
        <begin position="814"/>
        <end position="852"/>
    </location>
</feature>
<evidence type="ECO:0000313" key="3">
    <source>
        <dbReference type="EMBL" id="KAK7602726.1"/>
    </source>
</evidence>
<feature type="region of interest" description="Disordered" evidence="1">
    <location>
        <begin position="395"/>
        <end position="465"/>
    </location>
</feature>
<comment type="caution">
    <text evidence="3">The sequence shown here is derived from an EMBL/GenBank/DDBJ whole genome shotgun (WGS) entry which is preliminary data.</text>
</comment>
<feature type="compositionally biased region" description="Polar residues" evidence="1">
    <location>
        <begin position="294"/>
        <end position="304"/>
    </location>
</feature>
<feature type="compositionally biased region" description="Polar residues" evidence="1">
    <location>
        <begin position="1214"/>
        <end position="1228"/>
    </location>
</feature>
<dbReference type="SMART" id="SM00494">
    <property type="entry name" value="ChtBD2"/>
    <property type="match status" value="1"/>
</dbReference>
<dbReference type="AlphaFoldDB" id="A0AAN9TR79"/>
<name>A0AAN9TR79_9HEMI</name>
<feature type="compositionally biased region" description="Polar residues" evidence="1">
    <location>
        <begin position="814"/>
        <end position="847"/>
    </location>
</feature>
<feature type="compositionally biased region" description="Low complexity" evidence="1">
    <location>
        <begin position="255"/>
        <end position="289"/>
    </location>
</feature>
<feature type="compositionally biased region" description="Basic residues" evidence="1">
    <location>
        <begin position="26"/>
        <end position="37"/>
    </location>
</feature>
<evidence type="ECO:0000256" key="1">
    <source>
        <dbReference type="SAM" id="MobiDB-lite"/>
    </source>
</evidence>
<feature type="region of interest" description="Disordered" evidence="1">
    <location>
        <begin position="20"/>
        <end position="51"/>
    </location>
</feature>
<dbReference type="InterPro" id="IPR002557">
    <property type="entry name" value="Chitin-bd_dom"/>
</dbReference>
<dbReference type="SUPFAM" id="SSF57625">
    <property type="entry name" value="Invertebrate chitin-binding proteins"/>
    <property type="match status" value="1"/>
</dbReference>
<dbReference type="PANTHER" id="PTHR22933:SF42">
    <property type="entry name" value="FI18455P1-RELATED"/>
    <property type="match status" value="1"/>
</dbReference>
<feature type="region of interest" description="Disordered" evidence="1">
    <location>
        <begin position="716"/>
        <end position="764"/>
    </location>
</feature>
<dbReference type="PANTHER" id="PTHR22933">
    <property type="entry name" value="FI18007P1-RELATED"/>
    <property type="match status" value="1"/>
</dbReference>
<feature type="region of interest" description="Disordered" evidence="1">
    <location>
        <begin position="250"/>
        <end position="355"/>
    </location>
</feature>
<feature type="domain" description="Chitin-binding type-2" evidence="2">
    <location>
        <begin position="79"/>
        <end position="139"/>
    </location>
</feature>
<dbReference type="Gene3D" id="2.170.140.10">
    <property type="entry name" value="Chitin binding domain"/>
    <property type="match status" value="1"/>
</dbReference>
<dbReference type="Pfam" id="PF01607">
    <property type="entry name" value="CBM_14"/>
    <property type="match status" value="1"/>
</dbReference>
<feature type="region of interest" description="Disordered" evidence="1">
    <location>
        <begin position="662"/>
        <end position="688"/>
    </location>
</feature>
<keyword evidence="4" id="KW-1185">Reference proteome</keyword>
<feature type="compositionally biased region" description="Low complexity" evidence="1">
    <location>
        <begin position="329"/>
        <end position="343"/>
    </location>
</feature>
<dbReference type="Proteomes" id="UP001367676">
    <property type="component" value="Unassembled WGS sequence"/>
</dbReference>
<feature type="compositionally biased region" description="Polar residues" evidence="1">
    <location>
        <begin position="42"/>
        <end position="51"/>
    </location>
</feature>
<accession>A0AAN9TR79</accession>
<dbReference type="GO" id="GO:0008061">
    <property type="term" value="F:chitin binding"/>
    <property type="evidence" value="ECO:0007669"/>
    <property type="project" value="InterPro"/>
</dbReference>
<protein>
    <recommendedName>
        <fullName evidence="2">Chitin-binding type-2 domain-containing protein</fullName>
    </recommendedName>
</protein>